<evidence type="ECO:0000313" key="6">
    <source>
        <dbReference type="EMBL" id="KUK18488.1"/>
    </source>
</evidence>
<evidence type="ECO:0000313" key="7">
    <source>
        <dbReference type="Proteomes" id="UP000053911"/>
    </source>
</evidence>
<evidence type="ECO:0000256" key="3">
    <source>
        <dbReference type="ARBA" id="ARBA00022833"/>
    </source>
</evidence>
<name>A0A117L1W4_9EURY</name>
<feature type="domain" description="Zinc finger DksA/TraR C4-type" evidence="4">
    <location>
        <begin position="207"/>
        <end position="243"/>
    </location>
</feature>
<evidence type="ECO:0000259" key="4">
    <source>
        <dbReference type="Pfam" id="PF01258"/>
    </source>
</evidence>
<dbReference type="PANTHER" id="PTHR39418">
    <property type="entry name" value="DEHYDROGENASE-RELATED"/>
    <property type="match status" value="1"/>
</dbReference>
<keyword evidence="2" id="KW-0863">Zinc-finger</keyword>
<evidence type="ECO:0000259" key="5">
    <source>
        <dbReference type="Pfam" id="PF02663"/>
    </source>
</evidence>
<dbReference type="Pfam" id="PF01258">
    <property type="entry name" value="zf-dskA_traR"/>
    <property type="match status" value="1"/>
</dbReference>
<gene>
    <name evidence="6" type="ORF">XD54_0218</name>
</gene>
<organism evidence="6 7">
    <name type="scientific">Thermococcus sibiricus</name>
    <dbReference type="NCBI Taxonomy" id="172049"/>
    <lineage>
        <taxon>Archaea</taxon>
        <taxon>Methanobacteriati</taxon>
        <taxon>Methanobacteriota</taxon>
        <taxon>Thermococci</taxon>
        <taxon>Thermococcales</taxon>
        <taxon>Thermococcaceae</taxon>
        <taxon>Thermococcus</taxon>
    </lineage>
</organism>
<dbReference type="InterPro" id="IPR000962">
    <property type="entry name" value="Znf_DskA_TraR"/>
</dbReference>
<dbReference type="InterPro" id="IPR053194">
    <property type="entry name" value="tRNA_methyltr_O"/>
</dbReference>
<dbReference type="Proteomes" id="UP000053911">
    <property type="component" value="Unassembled WGS sequence"/>
</dbReference>
<keyword evidence="3" id="KW-0862">Zinc</keyword>
<dbReference type="EMBL" id="LGFD01000003">
    <property type="protein sequence ID" value="KUK18488.1"/>
    <property type="molecule type" value="Genomic_DNA"/>
</dbReference>
<dbReference type="SUPFAM" id="SSF143555">
    <property type="entry name" value="FwdE-like"/>
    <property type="match status" value="1"/>
</dbReference>
<evidence type="ECO:0000256" key="1">
    <source>
        <dbReference type="ARBA" id="ARBA00022723"/>
    </source>
</evidence>
<dbReference type="AlphaFoldDB" id="A0A117L1W4"/>
<feature type="domain" description="Formylmethanofuran dehydrogenase subunit E" evidence="5">
    <location>
        <begin position="50"/>
        <end position="192"/>
    </location>
</feature>
<dbReference type="PANTHER" id="PTHR39418:SF1">
    <property type="entry name" value="DEHYDROGENASE"/>
    <property type="match status" value="1"/>
</dbReference>
<dbReference type="Gene3D" id="3.30.1330.130">
    <property type="match status" value="1"/>
</dbReference>
<comment type="caution">
    <text evidence="6">The sequence shown here is derived from an EMBL/GenBank/DDBJ whole genome shotgun (WGS) entry which is preliminary data.</text>
</comment>
<keyword evidence="1" id="KW-0479">Metal-binding</keyword>
<dbReference type="PATRIC" id="fig|172049.5.peg.682"/>
<dbReference type="Pfam" id="PF02663">
    <property type="entry name" value="FmdE"/>
    <property type="match status" value="1"/>
</dbReference>
<protein>
    <submittedName>
        <fullName evidence="6">FwdE-like tungsten formylmethanofuran dehydrogenase, subunit E</fullName>
    </submittedName>
</protein>
<evidence type="ECO:0000256" key="2">
    <source>
        <dbReference type="ARBA" id="ARBA00022771"/>
    </source>
</evidence>
<proteinExistence type="predicted"/>
<sequence length="260" mass="29491">MDTNLWLVTLIFRKRLKGATILQIGDTMLILNKLVEENKAEEILEYAREFHGHVCPYVALGIRTSLIAMNELSVGRLDYSASVNESILAIVEINSCFTDGVQVTTGCTLGNNSLIYMDLGKTALTLVKRSTWEGVRVYIDAEKLEKYYPPEARELFNKVIKERKGSPEEREYLKELWEDIARTMLYLPREEFKIEQVKIPPIEQAPIFESIRCSECGELAMSRRIVYINEEPLCYKCAGKEYHAVIGRGIVKIGGSGNGT</sequence>
<accession>A0A117L1W4</accession>
<reference evidence="7" key="1">
    <citation type="journal article" date="2015" name="MBio">
        <title>Genome-Resolved Metagenomic Analysis Reveals Roles for Candidate Phyla and Other Microbial Community Members in Biogeochemical Transformations in Oil Reservoirs.</title>
        <authorList>
            <person name="Hu P."/>
            <person name="Tom L."/>
            <person name="Singh A."/>
            <person name="Thomas B.C."/>
            <person name="Baker B.J."/>
            <person name="Piceno Y.M."/>
            <person name="Andersen G.L."/>
            <person name="Banfield J.F."/>
        </authorList>
    </citation>
    <scope>NUCLEOTIDE SEQUENCE [LARGE SCALE GENOMIC DNA]</scope>
</reference>
<dbReference type="InterPro" id="IPR003814">
    <property type="entry name" value="FmdEsu_dom"/>
</dbReference>